<evidence type="ECO:0000259" key="1">
    <source>
        <dbReference type="PROSITE" id="PS50097"/>
    </source>
</evidence>
<sequence>MALEFLTFLSRDFTRLLDTACDHDVEIQVGEKDDVQTYKAHSLILRARSAYFATALSNEWARTEDNNNSILSFKKPNISPFVFGVILRYIYGGMIYLTKYNGAEVLDLLIAADELGLTDLFDHIQNHLINEKADWIREHFALAHRIAYQHNSFWKLQQFIQMIREKHPEVVFKAVDFTALEEDMLVSLLSRDDLAIDEVDLWARIMDWGLAQMPPFTFDISQWRQNEFAALEKLLHKLIPHIRFFHFSSEDFDERVVPFKTVLPRRLYRDVCNYLLHPGDTSKIKTPITPPRLGSWNWLVMNMKPTQIDSILINVKHAALAAIWIDQKNIESNAKSGPAWGDGDLCLLGHNYRESRLSHARQCDYEQKIRSSSETFSVDEYEVFQVIRTNGMSKDY</sequence>
<dbReference type="InterPro" id="IPR051481">
    <property type="entry name" value="BTB-POZ/Galectin-3-binding"/>
</dbReference>
<accession>A0A9N9A246</accession>
<dbReference type="Gene3D" id="3.30.710.10">
    <property type="entry name" value="Potassium Channel Kv1.1, Chain A"/>
    <property type="match status" value="1"/>
</dbReference>
<dbReference type="OrthoDB" id="2412809at2759"/>
<dbReference type="Gene3D" id="1.25.40.420">
    <property type="match status" value="1"/>
</dbReference>
<dbReference type="SUPFAM" id="SSF54695">
    <property type="entry name" value="POZ domain"/>
    <property type="match status" value="1"/>
</dbReference>
<comment type="caution">
    <text evidence="2">The sequence shown here is derived from an EMBL/GenBank/DDBJ whole genome shotgun (WGS) entry which is preliminary data.</text>
</comment>
<dbReference type="SMART" id="SM00225">
    <property type="entry name" value="BTB"/>
    <property type="match status" value="1"/>
</dbReference>
<evidence type="ECO:0000313" key="3">
    <source>
        <dbReference type="Proteomes" id="UP000789831"/>
    </source>
</evidence>
<dbReference type="InterPro" id="IPR000210">
    <property type="entry name" value="BTB/POZ_dom"/>
</dbReference>
<organism evidence="2 3">
    <name type="scientific">Ambispora gerdemannii</name>
    <dbReference type="NCBI Taxonomy" id="144530"/>
    <lineage>
        <taxon>Eukaryota</taxon>
        <taxon>Fungi</taxon>
        <taxon>Fungi incertae sedis</taxon>
        <taxon>Mucoromycota</taxon>
        <taxon>Glomeromycotina</taxon>
        <taxon>Glomeromycetes</taxon>
        <taxon>Archaeosporales</taxon>
        <taxon>Ambisporaceae</taxon>
        <taxon>Ambispora</taxon>
    </lineage>
</organism>
<dbReference type="Proteomes" id="UP000789831">
    <property type="component" value="Unassembled WGS sequence"/>
</dbReference>
<dbReference type="InterPro" id="IPR011333">
    <property type="entry name" value="SKP1/BTB/POZ_sf"/>
</dbReference>
<dbReference type="Pfam" id="PF00651">
    <property type="entry name" value="BTB"/>
    <property type="match status" value="1"/>
</dbReference>
<protein>
    <submittedName>
        <fullName evidence="2">652_t:CDS:1</fullName>
    </submittedName>
</protein>
<dbReference type="PANTHER" id="PTHR24410">
    <property type="entry name" value="HL07962P-RELATED"/>
    <property type="match status" value="1"/>
</dbReference>
<dbReference type="PROSITE" id="PS50097">
    <property type="entry name" value="BTB"/>
    <property type="match status" value="1"/>
</dbReference>
<reference evidence="2" key="1">
    <citation type="submission" date="2021-06" db="EMBL/GenBank/DDBJ databases">
        <authorList>
            <person name="Kallberg Y."/>
            <person name="Tangrot J."/>
            <person name="Rosling A."/>
        </authorList>
    </citation>
    <scope>NUCLEOTIDE SEQUENCE</scope>
    <source>
        <strain evidence="2">MT106</strain>
    </source>
</reference>
<dbReference type="EMBL" id="CAJVPL010000618">
    <property type="protein sequence ID" value="CAG8515159.1"/>
    <property type="molecule type" value="Genomic_DNA"/>
</dbReference>
<dbReference type="InterPro" id="IPR011705">
    <property type="entry name" value="BACK"/>
</dbReference>
<name>A0A9N9A246_9GLOM</name>
<proteinExistence type="predicted"/>
<dbReference type="Pfam" id="PF07707">
    <property type="entry name" value="BACK"/>
    <property type="match status" value="1"/>
</dbReference>
<gene>
    <name evidence="2" type="ORF">AGERDE_LOCUS4945</name>
</gene>
<feature type="domain" description="BTB" evidence="1">
    <location>
        <begin position="23"/>
        <end position="99"/>
    </location>
</feature>
<dbReference type="AlphaFoldDB" id="A0A9N9A246"/>
<keyword evidence="3" id="KW-1185">Reference proteome</keyword>
<dbReference type="PANTHER" id="PTHR24410:SF23">
    <property type="entry name" value="BTB DOMAIN-CONTAINING PROTEIN-RELATED"/>
    <property type="match status" value="1"/>
</dbReference>
<evidence type="ECO:0000313" key="2">
    <source>
        <dbReference type="EMBL" id="CAG8515159.1"/>
    </source>
</evidence>